<gene>
    <name evidence="11" type="primary">SRR5467090_5_3</name>
</gene>
<feature type="binding site" evidence="9">
    <location>
        <position position="414"/>
    </location>
    <ligand>
        <name>Mg(2+)</name>
        <dbReference type="ChEBI" id="CHEBI:18420"/>
        <label>2</label>
    </ligand>
</feature>
<evidence type="ECO:0000259" key="10">
    <source>
        <dbReference type="PROSITE" id="PS50522"/>
    </source>
</evidence>
<evidence type="ECO:0000256" key="9">
    <source>
        <dbReference type="PIRSR" id="PIRSR605093-1"/>
    </source>
</evidence>
<feature type="binding site" evidence="9">
    <location>
        <position position="330"/>
    </location>
    <ligand>
        <name>Mg(2+)</name>
        <dbReference type="ChEBI" id="CHEBI:18420"/>
        <label>2</label>
    </ligand>
</feature>
<comment type="catalytic activity">
    <reaction evidence="8">
        <text>RNA(n) + a ribonucleoside 5'-triphosphate = RNA(n+1) + diphosphate</text>
        <dbReference type="Rhea" id="RHEA:21248"/>
        <dbReference type="Rhea" id="RHEA-COMP:14527"/>
        <dbReference type="Rhea" id="RHEA-COMP:17342"/>
        <dbReference type="ChEBI" id="CHEBI:33019"/>
        <dbReference type="ChEBI" id="CHEBI:61557"/>
        <dbReference type="ChEBI" id="CHEBI:140395"/>
        <dbReference type="EC" id="2.7.7.48"/>
    </reaction>
</comment>
<dbReference type="GeneID" id="80398794"/>
<dbReference type="InterPro" id="IPR007096">
    <property type="entry name" value="RNA-dir_Rpol_cat_phage"/>
</dbReference>
<evidence type="ECO:0000256" key="7">
    <source>
        <dbReference type="ARBA" id="ARBA00030248"/>
    </source>
</evidence>
<name>A0A8S5KZQ6_9VIRU</name>
<dbReference type="GO" id="GO:0039694">
    <property type="term" value="P:viral RNA genome replication"/>
    <property type="evidence" value="ECO:0007669"/>
    <property type="project" value="InterPro"/>
</dbReference>
<protein>
    <recommendedName>
        <fullName evidence="1">RNA-directed RNA polymerase</fullName>
        <ecNumber evidence="1">2.7.7.48</ecNumber>
    </recommendedName>
    <alternativeName>
        <fullName evidence="7">RNA replicase beta chain</fullName>
    </alternativeName>
</protein>
<evidence type="ECO:0000256" key="1">
    <source>
        <dbReference type="ARBA" id="ARBA00012494"/>
    </source>
</evidence>
<reference evidence="11" key="1">
    <citation type="submission" date="2020-09" db="EMBL/GenBank/DDBJ databases">
        <title>Leviviricetes taxonomy.</title>
        <authorList>
            <person name="Stockdale S.R."/>
            <person name="Callanan J."/>
            <person name="Adriaenssens E.M."/>
            <person name="Kuhn J.H."/>
            <person name="Rumnieks J."/>
            <person name="Shkoporov A."/>
            <person name="Draper L.A."/>
            <person name="Ross P."/>
            <person name="Hill C."/>
        </authorList>
    </citation>
    <scope>NUCLEOTIDE SEQUENCE</scope>
</reference>
<feature type="domain" description="RdRp catalytic" evidence="10">
    <location>
        <begin position="315"/>
        <end position="446"/>
    </location>
</feature>
<evidence type="ECO:0000256" key="3">
    <source>
        <dbReference type="ARBA" id="ARBA00022679"/>
    </source>
</evidence>
<evidence type="ECO:0000256" key="6">
    <source>
        <dbReference type="ARBA" id="ARBA00022953"/>
    </source>
</evidence>
<evidence type="ECO:0000313" key="11">
    <source>
        <dbReference type="EMBL" id="DAD50873.1"/>
    </source>
</evidence>
<evidence type="ECO:0000256" key="5">
    <source>
        <dbReference type="ARBA" id="ARBA00022741"/>
    </source>
</evidence>
<comment type="cofactor">
    <cofactor evidence="9">
        <name>Mg(2+)</name>
        <dbReference type="ChEBI" id="CHEBI:18420"/>
    </cofactor>
    <text evidence="9">Binds 2 Mg(2+) per subunit.</text>
</comment>
<keyword evidence="6" id="KW-0693">Viral RNA replication</keyword>
<dbReference type="EC" id="2.7.7.48" evidence="1"/>
<evidence type="ECO:0000256" key="4">
    <source>
        <dbReference type="ARBA" id="ARBA00022695"/>
    </source>
</evidence>
<keyword evidence="12" id="KW-1185">Reference proteome</keyword>
<dbReference type="PROSITE" id="PS50522">
    <property type="entry name" value="RDRP_PHAGE"/>
    <property type="match status" value="1"/>
</dbReference>
<keyword evidence="5" id="KW-0547">Nucleotide-binding</keyword>
<dbReference type="EMBL" id="BK013651">
    <property type="protein sequence ID" value="DAD50873.1"/>
    <property type="molecule type" value="Genomic_RNA"/>
</dbReference>
<accession>A0A8S5KZQ6</accession>
<organism evidence="11 12">
    <name type="scientific">ssRNA phage SRR5467090_5</name>
    <dbReference type="NCBI Taxonomy" id="2786454"/>
    <lineage>
        <taxon>Viruses</taxon>
        <taxon>Riboviria</taxon>
        <taxon>Orthornavirae</taxon>
        <taxon>Lenarviricota</taxon>
        <taxon>Leviviricetes</taxon>
        <taxon>Norzivirales</taxon>
        <taxon>Fiersviridae</taxon>
        <taxon>Pehohrivirus</taxon>
        <taxon>Pehohrivirus asiovicinum</taxon>
    </lineage>
</organism>
<feature type="binding site" evidence="9">
    <location>
        <position position="415"/>
    </location>
    <ligand>
        <name>Mg(2+)</name>
        <dbReference type="ChEBI" id="CHEBI:18420"/>
        <label>2</label>
    </ligand>
</feature>
<keyword evidence="4" id="KW-0548">Nucleotidyltransferase</keyword>
<dbReference type="InterPro" id="IPR043502">
    <property type="entry name" value="DNA/RNA_pol_sf"/>
</dbReference>
<keyword evidence="2 11" id="KW-0696">RNA-directed RNA polymerase</keyword>
<dbReference type="InterPro" id="IPR005093">
    <property type="entry name" value="RNArep_beta"/>
</dbReference>
<keyword evidence="3" id="KW-0808">Transferase</keyword>
<evidence type="ECO:0000256" key="2">
    <source>
        <dbReference type="ARBA" id="ARBA00022484"/>
    </source>
</evidence>
<dbReference type="GO" id="GO:0003968">
    <property type="term" value="F:RNA-directed RNA polymerase activity"/>
    <property type="evidence" value="ECO:0007669"/>
    <property type="project" value="UniProtKB-KW"/>
</dbReference>
<dbReference type="KEGG" id="vg:80398794"/>
<sequence>MDLTSWQCSFGDEKCMDIARGLAAVFTGRLGPHHPLVKLVQRADWEAVARYTPDFSADAERFFAEASLVALFKKAPFLPVANDPEATALAKFIDTEIECTKTNSIFDMWEAGRFTFGPLVERLLFVAQRKISYVLGDCPSLSKLRFRFTSGASTELKKKDTSIRNQLMADLSCSEDMMYSGLAANVLRLEPVWMGLRSEPVPYQCSDIRDVVLSRVGSKIAYEKHLPSPLDGGRDYGGNVGYDAAYCTLTEIPVWVRIAPSVLEFVPKTVFESRVIIKEPPLNKYVQTAYGDEIRDRLKERVGIDIRRAAPLHSELARKASITGDLATLDLTSASDLNAYKLIQSLYPLDWYVALSNCRTSHVIVAGRDLELQKFSGMGNGFTFPLQTLTYWALVSACAEEVGCLSNEVYVFGDDIICPVECVHLVRQLFHAIGLKLNPSKSFWSGSFRESCGADWLFGKNVRPIYIKSHLSVEKLFILHNSYFRLGEYELAERVLSYIPTDYHIYGPDGYGDGHLLAHEDHCVPVERFRRVKEKGQRVSVATGYALWAFKTVAMCPRFDWNSSSYDHAAVLYMHANGTERRDGTSEPHQDFSQAYKRELEHYLADGMSLSKGQAIRAAKNAAMRALLPDEVVPSRQRRVDRSLSGRFDVNGSVVSSDDECNYIIGMPLPGTEDAQIRTICILR</sequence>
<keyword evidence="9" id="KW-0460">Magnesium</keyword>
<dbReference type="RefSeq" id="YP_010769702.1">
    <property type="nucleotide sequence ID" value="NC_074051.1"/>
</dbReference>
<proteinExistence type="predicted"/>
<evidence type="ECO:0000256" key="8">
    <source>
        <dbReference type="ARBA" id="ARBA00048744"/>
    </source>
</evidence>
<dbReference type="SUPFAM" id="SSF56672">
    <property type="entry name" value="DNA/RNA polymerases"/>
    <property type="match status" value="1"/>
</dbReference>
<dbReference type="GO" id="GO:0000166">
    <property type="term" value="F:nucleotide binding"/>
    <property type="evidence" value="ECO:0007669"/>
    <property type="project" value="UniProtKB-KW"/>
</dbReference>
<dbReference type="Proteomes" id="UP000680949">
    <property type="component" value="Segment"/>
</dbReference>
<keyword evidence="9" id="KW-0479">Metal-binding</keyword>
<dbReference type="GO" id="GO:0046872">
    <property type="term" value="F:metal ion binding"/>
    <property type="evidence" value="ECO:0007669"/>
    <property type="project" value="UniProtKB-KW"/>
</dbReference>
<evidence type="ECO:0000313" key="12">
    <source>
        <dbReference type="Proteomes" id="UP000680949"/>
    </source>
</evidence>
<dbReference type="Pfam" id="PF03431">
    <property type="entry name" value="RNA_replicase_B"/>
    <property type="match status" value="2"/>
</dbReference>